<proteinExistence type="predicted"/>
<dbReference type="EMBL" id="JAAARO010000023">
    <property type="protein sequence ID" value="KAF5726207.1"/>
    <property type="molecule type" value="Genomic_DNA"/>
</dbReference>
<dbReference type="PANTHER" id="PTHR33168">
    <property type="entry name" value="STRESS INDUCED PROTEIN-RELATED"/>
    <property type="match status" value="1"/>
</dbReference>
<comment type="caution">
    <text evidence="1">The sequence shown here is derived from an EMBL/GenBank/DDBJ whole genome shotgun (WGS) entry which is preliminary data.</text>
</comment>
<dbReference type="Proteomes" id="UP000593562">
    <property type="component" value="Unassembled WGS sequence"/>
</dbReference>
<dbReference type="FunCoup" id="A0A7J7BX57">
    <property type="interactions" value="86"/>
</dbReference>
<gene>
    <name evidence="1" type="ORF">HS088_TW23G00948</name>
</gene>
<accession>A0A7J7BX57</accession>
<name>A0A7J7BX57_TRIWF</name>
<keyword evidence="2" id="KW-1185">Reference proteome</keyword>
<evidence type="ECO:0000313" key="1">
    <source>
        <dbReference type="EMBL" id="KAF5726207.1"/>
    </source>
</evidence>
<evidence type="ECO:0000313" key="2">
    <source>
        <dbReference type="Proteomes" id="UP000593562"/>
    </source>
</evidence>
<dbReference type="InParanoid" id="A0A7J7BX57"/>
<reference evidence="1 2" key="1">
    <citation type="journal article" date="2020" name="Nat. Commun.">
        <title>Genome of Tripterygium wilfordii and identification of cytochrome P450 involved in triptolide biosynthesis.</title>
        <authorList>
            <person name="Tu L."/>
            <person name="Su P."/>
            <person name="Zhang Z."/>
            <person name="Gao L."/>
            <person name="Wang J."/>
            <person name="Hu T."/>
            <person name="Zhou J."/>
            <person name="Zhang Y."/>
            <person name="Zhao Y."/>
            <person name="Liu Y."/>
            <person name="Song Y."/>
            <person name="Tong Y."/>
            <person name="Lu Y."/>
            <person name="Yang J."/>
            <person name="Xu C."/>
            <person name="Jia M."/>
            <person name="Peters R.J."/>
            <person name="Huang L."/>
            <person name="Gao W."/>
        </authorList>
    </citation>
    <scope>NUCLEOTIDE SEQUENCE [LARGE SCALE GENOMIC DNA]</scope>
    <source>
        <strain evidence="2">cv. XIE 37</strain>
        <tissue evidence="1">Leaf</tissue>
    </source>
</reference>
<organism evidence="1 2">
    <name type="scientific">Tripterygium wilfordii</name>
    <name type="common">Thunder God vine</name>
    <dbReference type="NCBI Taxonomy" id="458696"/>
    <lineage>
        <taxon>Eukaryota</taxon>
        <taxon>Viridiplantae</taxon>
        <taxon>Streptophyta</taxon>
        <taxon>Embryophyta</taxon>
        <taxon>Tracheophyta</taxon>
        <taxon>Spermatophyta</taxon>
        <taxon>Magnoliopsida</taxon>
        <taxon>eudicotyledons</taxon>
        <taxon>Gunneridae</taxon>
        <taxon>Pentapetalae</taxon>
        <taxon>rosids</taxon>
        <taxon>fabids</taxon>
        <taxon>Celastrales</taxon>
        <taxon>Celastraceae</taxon>
        <taxon>Tripterygium</taxon>
    </lineage>
</organism>
<sequence length="112" mass="13205">MGMMKNWRSRSVRETIQLGKNHIQSGNKEFDPKQRWIMFWRKISIKKKKIFTDNIPVTLQASSYDPDAYLQNFDHGTGWAEPDNFSRSFSARFADPSRILGRNYLIIHDEVP</sequence>
<dbReference type="AlphaFoldDB" id="A0A7J7BX57"/>
<protein>
    <submittedName>
        <fullName evidence="1">Uncharacterized protein</fullName>
    </submittedName>
</protein>